<evidence type="ECO:0000313" key="3">
    <source>
        <dbReference type="EMBL" id="TBN17857.1"/>
    </source>
</evidence>
<feature type="transmembrane region" description="Helical" evidence="2">
    <location>
        <begin position="56"/>
        <end position="73"/>
    </location>
</feature>
<comment type="caution">
    <text evidence="3">The sequence shown here is derived from an EMBL/GenBank/DDBJ whole genome shotgun (WGS) entry which is preliminary data.</text>
</comment>
<sequence length="189" mass="21867">MNKDYLDSFFETAKDDFDVEEPSANHKQRFLEKLNDKGELYPTSEIRQRRRLWKPLLGVAASILLVITLGLSFTSQDNELRDLASVSPEMARTENFFTVTISEELYKLENASTPETQQLIQDAVNRLANLEKAYENLKKDLNESGDDKRVIFAMITNFQTRIEILKHTLQEIDNIKQLKITSYETNSTI</sequence>
<keyword evidence="1" id="KW-0175">Coiled coil</keyword>
<evidence type="ECO:0000256" key="2">
    <source>
        <dbReference type="SAM" id="Phobius"/>
    </source>
</evidence>
<dbReference type="EMBL" id="SIRS01000002">
    <property type="protein sequence ID" value="TBN17857.1"/>
    <property type="molecule type" value="Genomic_DNA"/>
</dbReference>
<dbReference type="OrthoDB" id="1143801at2"/>
<keyword evidence="2" id="KW-0472">Membrane</keyword>
<evidence type="ECO:0008006" key="5">
    <source>
        <dbReference type="Google" id="ProtNLM"/>
    </source>
</evidence>
<keyword evidence="2" id="KW-0812">Transmembrane</keyword>
<accession>A0A4Q9FRV7</accession>
<name>A0A4Q9FRV7_9FLAO</name>
<organism evidence="3 4">
    <name type="scientific">Hyunsoonleella pacifica</name>
    <dbReference type="NCBI Taxonomy" id="1080224"/>
    <lineage>
        <taxon>Bacteria</taxon>
        <taxon>Pseudomonadati</taxon>
        <taxon>Bacteroidota</taxon>
        <taxon>Flavobacteriia</taxon>
        <taxon>Flavobacteriales</taxon>
        <taxon>Flavobacteriaceae</taxon>
    </lineage>
</organism>
<keyword evidence="2" id="KW-1133">Transmembrane helix</keyword>
<evidence type="ECO:0000313" key="4">
    <source>
        <dbReference type="Proteomes" id="UP000292372"/>
    </source>
</evidence>
<evidence type="ECO:0000256" key="1">
    <source>
        <dbReference type="SAM" id="Coils"/>
    </source>
</evidence>
<keyword evidence="4" id="KW-1185">Reference proteome</keyword>
<dbReference type="RefSeq" id="WP_130936148.1">
    <property type="nucleotide sequence ID" value="NZ_BMEE01000001.1"/>
</dbReference>
<gene>
    <name evidence="3" type="ORF">EYD46_05970</name>
</gene>
<dbReference type="AlphaFoldDB" id="A0A4Q9FRV7"/>
<feature type="coiled-coil region" evidence="1">
    <location>
        <begin position="120"/>
        <end position="147"/>
    </location>
</feature>
<dbReference type="Proteomes" id="UP000292372">
    <property type="component" value="Unassembled WGS sequence"/>
</dbReference>
<reference evidence="3 4" key="1">
    <citation type="journal article" date="2015" name="Int. J. Syst. Evol. Microbiol.">
        <title>Hyunsoonleella pacifica sp. nov., isolated from seawater of South Pacific Gyre.</title>
        <authorList>
            <person name="Gao X."/>
            <person name="Zhang Z."/>
            <person name="Dai X."/>
            <person name="Zhang X.H."/>
        </authorList>
    </citation>
    <scope>NUCLEOTIDE SEQUENCE [LARGE SCALE GENOMIC DNA]</scope>
    <source>
        <strain evidence="3 4">SW033</strain>
    </source>
</reference>
<protein>
    <recommendedName>
        <fullName evidence="5">DUF4179 domain-containing protein</fullName>
    </recommendedName>
</protein>
<proteinExistence type="predicted"/>